<feature type="domain" description="FPG-type" evidence="14">
    <location>
        <begin position="210"/>
        <end position="249"/>
    </location>
</feature>
<evidence type="ECO:0000256" key="11">
    <source>
        <dbReference type="ARBA" id="ARBA00023268"/>
    </source>
</evidence>
<organism evidence="16 17">
    <name type="scientific">Nocardia huaxiensis</name>
    <dbReference type="NCBI Taxonomy" id="2755382"/>
    <lineage>
        <taxon>Bacteria</taxon>
        <taxon>Bacillati</taxon>
        <taxon>Actinomycetota</taxon>
        <taxon>Actinomycetes</taxon>
        <taxon>Mycobacteriales</taxon>
        <taxon>Nocardiaceae</taxon>
        <taxon>Nocardia</taxon>
    </lineage>
</organism>
<gene>
    <name evidence="16" type="ORF">H0264_07010</name>
</gene>
<dbReference type="SUPFAM" id="SSF57716">
    <property type="entry name" value="Glucocorticoid receptor-like (DNA-binding domain)"/>
    <property type="match status" value="1"/>
</dbReference>
<evidence type="ECO:0000256" key="10">
    <source>
        <dbReference type="ARBA" id="ARBA00023239"/>
    </source>
</evidence>
<dbReference type="EC" id="4.2.99.18" evidence="2"/>
<dbReference type="SUPFAM" id="SSF81624">
    <property type="entry name" value="N-terminal domain of MutM-like DNA repair proteins"/>
    <property type="match status" value="1"/>
</dbReference>
<dbReference type="KEGG" id="nhu:H0264_07010"/>
<dbReference type="CDD" id="cd08971">
    <property type="entry name" value="AcNei2_N"/>
    <property type="match status" value="1"/>
</dbReference>
<sequence>MPEGDAVFLTAKRLRPALAGKTLTRSDFRVPRYATLDLRGQRVESVGTYGKHLFIRTAEVSIHTHLKMEGSWRVYAPGQRWTKPGFTARVVLATDDAEAVGFSLGTVEVLRVGDEHAVTDRLGPDLLAADWDAEEAVRRLEREPAIPIGVALLDQTKLAGIGNIYRSEVCFLRRVHPATPVGRIADLPGLVDEAQRVLTRAAHEPPWRALVYGKQHRPCPRCGTNLVVRMLGDGVKEERGIYFCPRCQPTPVV</sequence>
<dbReference type="GO" id="GO:0006284">
    <property type="term" value="P:base-excision repair"/>
    <property type="evidence" value="ECO:0007669"/>
    <property type="project" value="InterPro"/>
</dbReference>
<dbReference type="GO" id="GO:0000703">
    <property type="term" value="F:oxidized pyrimidine nucleobase lesion DNA N-glycosylase activity"/>
    <property type="evidence" value="ECO:0007669"/>
    <property type="project" value="TreeGrafter"/>
</dbReference>
<dbReference type="Pfam" id="PF01149">
    <property type="entry name" value="Fapy_DNA_glyco"/>
    <property type="match status" value="1"/>
</dbReference>
<dbReference type="GO" id="GO:0003684">
    <property type="term" value="F:damaged DNA binding"/>
    <property type="evidence" value="ECO:0007669"/>
    <property type="project" value="InterPro"/>
</dbReference>
<keyword evidence="12" id="KW-0326">Glycosidase</keyword>
<dbReference type="InterPro" id="IPR035937">
    <property type="entry name" value="FPG_N"/>
</dbReference>
<keyword evidence="11" id="KW-0511">Multifunctional enzyme</keyword>
<evidence type="ECO:0000256" key="7">
    <source>
        <dbReference type="ARBA" id="ARBA00022833"/>
    </source>
</evidence>
<dbReference type="GO" id="GO:0140078">
    <property type="term" value="F:class I DNA-(apurinic or apyrimidinic site) endonuclease activity"/>
    <property type="evidence" value="ECO:0007669"/>
    <property type="project" value="UniProtKB-EC"/>
</dbReference>
<keyword evidence="6" id="KW-0378">Hydrolase</keyword>
<evidence type="ECO:0000256" key="1">
    <source>
        <dbReference type="ARBA" id="ARBA00009409"/>
    </source>
</evidence>
<evidence type="ECO:0000256" key="8">
    <source>
        <dbReference type="ARBA" id="ARBA00023125"/>
    </source>
</evidence>
<evidence type="ECO:0000256" key="5">
    <source>
        <dbReference type="ARBA" id="ARBA00022771"/>
    </source>
</evidence>
<keyword evidence="7" id="KW-0862">Zinc</keyword>
<evidence type="ECO:0000256" key="13">
    <source>
        <dbReference type="PROSITE-ProRule" id="PRU00391"/>
    </source>
</evidence>
<dbReference type="PROSITE" id="PS51068">
    <property type="entry name" value="FPG_CAT"/>
    <property type="match status" value="1"/>
</dbReference>
<dbReference type="SMART" id="SM01232">
    <property type="entry name" value="H2TH"/>
    <property type="match status" value="1"/>
</dbReference>
<protein>
    <recommendedName>
        <fullName evidence="2">DNA-(apurinic or apyrimidinic site) lyase</fullName>
        <ecNumber evidence="2">4.2.99.18</ecNumber>
    </recommendedName>
</protein>
<dbReference type="EMBL" id="CP059399">
    <property type="protein sequence ID" value="QLY32038.1"/>
    <property type="molecule type" value="Genomic_DNA"/>
</dbReference>
<dbReference type="GO" id="GO:0008270">
    <property type="term" value="F:zinc ion binding"/>
    <property type="evidence" value="ECO:0007669"/>
    <property type="project" value="UniProtKB-KW"/>
</dbReference>
<keyword evidence="9" id="KW-0234">DNA repair</keyword>
<dbReference type="InterPro" id="IPR000214">
    <property type="entry name" value="Znf_DNA_glyclase/AP_lyase"/>
</dbReference>
<evidence type="ECO:0000256" key="9">
    <source>
        <dbReference type="ARBA" id="ARBA00023204"/>
    </source>
</evidence>
<keyword evidence="4" id="KW-0227">DNA damage</keyword>
<keyword evidence="5 13" id="KW-0863">Zinc-finger</keyword>
<dbReference type="PANTHER" id="PTHR42697">
    <property type="entry name" value="ENDONUCLEASE 8"/>
    <property type="match status" value="1"/>
</dbReference>
<keyword evidence="8" id="KW-0238">DNA-binding</keyword>
<dbReference type="InterPro" id="IPR010979">
    <property type="entry name" value="Ribosomal_uS13-like_H2TH"/>
</dbReference>
<dbReference type="Proteomes" id="UP000515512">
    <property type="component" value="Chromosome"/>
</dbReference>
<evidence type="ECO:0000259" key="14">
    <source>
        <dbReference type="PROSITE" id="PS51066"/>
    </source>
</evidence>
<evidence type="ECO:0000256" key="3">
    <source>
        <dbReference type="ARBA" id="ARBA00022723"/>
    </source>
</evidence>
<evidence type="ECO:0000256" key="4">
    <source>
        <dbReference type="ARBA" id="ARBA00022763"/>
    </source>
</evidence>
<keyword evidence="3" id="KW-0479">Metal-binding</keyword>
<keyword evidence="10" id="KW-0456">Lyase</keyword>
<evidence type="ECO:0000256" key="6">
    <source>
        <dbReference type="ARBA" id="ARBA00022801"/>
    </source>
</evidence>
<dbReference type="InterPro" id="IPR015886">
    <property type="entry name" value="H2TH_FPG"/>
</dbReference>
<keyword evidence="17" id="KW-1185">Reference proteome</keyword>
<dbReference type="Gene3D" id="1.10.8.50">
    <property type="match status" value="1"/>
</dbReference>
<evidence type="ECO:0000313" key="17">
    <source>
        <dbReference type="Proteomes" id="UP000515512"/>
    </source>
</evidence>
<dbReference type="SUPFAM" id="SSF46946">
    <property type="entry name" value="S13-like H2TH domain"/>
    <property type="match status" value="1"/>
</dbReference>
<dbReference type="InterPro" id="IPR012319">
    <property type="entry name" value="FPG_cat"/>
</dbReference>
<feature type="domain" description="Formamidopyrimidine-DNA glycosylase catalytic" evidence="15">
    <location>
        <begin position="2"/>
        <end position="101"/>
    </location>
</feature>
<comment type="similarity">
    <text evidence="1">Belongs to the FPG family.</text>
</comment>
<dbReference type="InterPro" id="IPR044090">
    <property type="entry name" value="Nei2_N"/>
</dbReference>
<dbReference type="Gene3D" id="3.20.190.10">
    <property type="entry name" value="MutM-like, N-terminal"/>
    <property type="match status" value="1"/>
</dbReference>
<evidence type="ECO:0000313" key="16">
    <source>
        <dbReference type="EMBL" id="QLY32038.1"/>
    </source>
</evidence>
<evidence type="ECO:0000259" key="15">
    <source>
        <dbReference type="PROSITE" id="PS51068"/>
    </source>
</evidence>
<dbReference type="Pfam" id="PF06831">
    <property type="entry name" value="H2TH"/>
    <property type="match status" value="1"/>
</dbReference>
<accession>A0A7D6ZF07</accession>
<dbReference type="PROSITE" id="PS51066">
    <property type="entry name" value="ZF_FPG_2"/>
    <property type="match status" value="1"/>
</dbReference>
<proteinExistence type="inferred from homology"/>
<reference evidence="16 17" key="1">
    <citation type="submission" date="2020-07" db="EMBL/GenBank/DDBJ databases">
        <authorList>
            <person name="Zhuang K."/>
            <person name="Ran Y."/>
        </authorList>
    </citation>
    <scope>NUCLEOTIDE SEQUENCE [LARGE SCALE GENOMIC DNA]</scope>
    <source>
        <strain evidence="16 17">WCH-YHL-001</strain>
    </source>
</reference>
<name>A0A7D6ZF07_9NOCA</name>
<evidence type="ECO:0000256" key="2">
    <source>
        <dbReference type="ARBA" id="ARBA00012720"/>
    </source>
</evidence>
<dbReference type="RefSeq" id="WP_181583212.1">
    <property type="nucleotide sequence ID" value="NZ_CP059399.1"/>
</dbReference>
<evidence type="ECO:0000256" key="12">
    <source>
        <dbReference type="ARBA" id="ARBA00023295"/>
    </source>
</evidence>
<dbReference type="AlphaFoldDB" id="A0A7D6ZF07"/>
<dbReference type="PANTHER" id="PTHR42697:SF1">
    <property type="entry name" value="ENDONUCLEASE 8"/>
    <property type="match status" value="1"/>
</dbReference>
<dbReference type="SMART" id="SM00898">
    <property type="entry name" value="Fapy_DNA_glyco"/>
    <property type="match status" value="1"/>
</dbReference>